<evidence type="ECO:0000313" key="1">
    <source>
        <dbReference type="EMBL" id="NJB99112.1"/>
    </source>
</evidence>
<evidence type="ECO:0008006" key="3">
    <source>
        <dbReference type="Google" id="ProtNLM"/>
    </source>
</evidence>
<dbReference type="Pfam" id="PF16233">
    <property type="entry name" value="DUF4893"/>
    <property type="match status" value="1"/>
</dbReference>
<sequence length="208" mass="22880">MMVRTLVALGLGAALAGCSVYHEATSPGMDTRLPWRRIATDTDRTKLRNWRKAWSEALPLARAADVKLIEGDPALFDPDRALDTAMPPAGAYRCRTIKLGGGGTAVTAIVTYDWRPCPITADGDLRHFRIEGGLQRPEGNFFPDVTARVTFLGTLEVGDDSAPLRYGLDNKRNLIGYGERIGDQRWRLVIPYPAFESKVDVIEIVPAV</sequence>
<reference evidence="1 2" key="1">
    <citation type="submission" date="2020-03" db="EMBL/GenBank/DDBJ databases">
        <title>Genomic Encyclopedia of Type Strains, Phase IV (KMG-IV): sequencing the most valuable type-strain genomes for metagenomic binning, comparative biology and taxonomic classification.</title>
        <authorList>
            <person name="Goeker M."/>
        </authorList>
    </citation>
    <scope>NUCLEOTIDE SEQUENCE [LARGE SCALE GENOMIC DNA]</scope>
    <source>
        <strain evidence="1 2">DSM 7225</strain>
    </source>
</reference>
<dbReference type="EMBL" id="JAATJB010000012">
    <property type="protein sequence ID" value="NJB99112.1"/>
    <property type="molecule type" value="Genomic_DNA"/>
</dbReference>
<protein>
    <recommendedName>
        <fullName evidence="3">DUF4893 domain-containing protein</fullName>
    </recommendedName>
</protein>
<accession>A0A7X5Y126</accession>
<dbReference type="InterPro" id="IPR032609">
    <property type="entry name" value="DUF4893"/>
</dbReference>
<evidence type="ECO:0000313" key="2">
    <source>
        <dbReference type="Proteomes" id="UP000531251"/>
    </source>
</evidence>
<dbReference type="PROSITE" id="PS51257">
    <property type="entry name" value="PROKAR_LIPOPROTEIN"/>
    <property type="match status" value="1"/>
</dbReference>
<proteinExistence type="predicted"/>
<comment type="caution">
    <text evidence="1">The sequence shown here is derived from an EMBL/GenBank/DDBJ whole genome shotgun (WGS) entry which is preliminary data.</text>
</comment>
<organism evidence="1 2">
    <name type="scientific">Sphingomonas trueperi</name>
    <dbReference type="NCBI Taxonomy" id="53317"/>
    <lineage>
        <taxon>Bacteria</taxon>
        <taxon>Pseudomonadati</taxon>
        <taxon>Pseudomonadota</taxon>
        <taxon>Alphaproteobacteria</taxon>
        <taxon>Sphingomonadales</taxon>
        <taxon>Sphingomonadaceae</taxon>
        <taxon>Sphingomonas</taxon>
    </lineage>
</organism>
<dbReference type="Proteomes" id="UP000531251">
    <property type="component" value="Unassembled WGS sequence"/>
</dbReference>
<gene>
    <name evidence="1" type="ORF">GGR89_003452</name>
</gene>
<name>A0A7X5Y126_9SPHN</name>
<dbReference type="AlphaFoldDB" id="A0A7X5Y126"/>
<keyword evidence="2" id="KW-1185">Reference proteome</keyword>
<dbReference type="RefSeq" id="WP_125975985.1">
    <property type="nucleotide sequence ID" value="NZ_BAAADY010000015.1"/>
</dbReference>